<dbReference type="Gene3D" id="1.10.510.10">
    <property type="entry name" value="Transferase(Phosphotransferase) domain 1"/>
    <property type="match status" value="1"/>
</dbReference>
<reference evidence="3 4" key="1">
    <citation type="journal article" date="2020" name="ISME J.">
        <title>Uncovering the hidden diversity of litter-decomposition mechanisms in mushroom-forming fungi.</title>
        <authorList>
            <person name="Floudas D."/>
            <person name="Bentzer J."/>
            <person name="Ahren D."/>
            <person name="Johansson T."/>
            <person name="Persson P."/>
            <person name="Tunlid A."/>
        </authorList>
    </citation>
    <scope>NUCLEOTIDE SEQUENCE [LARGE SCALE GENOMIC DNA]</scope>
    <source>
        <strain evidence="3 4">CBS 406.79</strain>
    </source>
</reference>
<dbReference type="Proteomes" id="UP000518752">
    <property type="component" value="Unassembled WGS sequence"/>
</dbReference>
<dbReference type="EMBL" id="JAACJN010000311">
    <property type="protein sequence ID" value="KAF5349076.1"/>
    <property type="molecule type" value="Genomic_DNA"/>
</dbReference>
<feature type="region of interest" description="Disordered" evidence="1">
    <location>
        <begin position="1"/>
        <end position="81"/>
    </location>
</feature>
<evidence type="ECO:0000313" key="3">
    <source>
        <dbReference type="EMBL" id="KAF5349076.1"/>
    </source>
</evidence>
<dbReference type="InterPro" id="IPR000719">
    <property type="entry name" value="Prot_kinase_dom"/>
</dbReference>
<feature type="compositionally biased region" description="Polar residues" evidence="1">
    <location>
        <begin position="1"/>
        <end position="14"/>
    </location>
</feature>
<feature type="compositionally biased region" description="Low complexity" evidence="1">
    <location>
        <begin position="70"/>
        <end position="81"/>
    </location>
</feature>
<dbReference type="PROSITE" id="PS00109">
    <property type="entry name" value="PROTEIN_KINASE_TYR"/>
    <property type="match status" value="1"/>
</dbReference>
<dbReference type="PROSITE" id="PS50011">
    <property type="entry name" value="PROTEIN_KINASE_DOM"/>
    <property type="match status" value="1"/>
</dbReference>
<dbReference type="AlphaFoldDB" id="A0A8H5FTY8"/>
<comment type="caution">
    <text evidence="3">The sequence shown here is derived from an EMBL/GenBank/DDBJ whole genome shotgun (WGS) entry which is preliminary data.</text>
</comment>
<organism evidence="3 4">
    <name type="scientific">Collybiopsis confluens</name>
    <dbReference type="NCBI Taxonomy" id="2823264"/>
    <lineage>
        <taxon>Eukaryota</taxon>
        <taxon>Fungi</taxon>
        <taxon>Dikarya</taxon>
        <taxon>Basidiomycota</taxon>
        <taxon>Agaricomycotina</taxon>
        <taxon>Agaricomycetes</taxon>
        <taxon>Agaricomycetidae</taxon>
        <taxon>Agaricales</taxon>
        <taxon>Marasmiineae</taxon>
        <taxon>Omphalotaceae</taxon>
        <taxon>Collybiopsis</taxon>
    </lineage>
</organism>
<dbReference type="InterPro" id="IPR008266">
    <property type="entry name" value="Tyr_kinase_AS"/>
</dbReference>
<keyword evidence="4" id="KW-1185">Reference proteome</keyword>
<dbReference type="SUPFAM" id="SSF56112">
    <property type="entry name" value="Protein kinase-like (PK-like)"/>
    <property type="match status" value="1"/>
</dbReference>
<dbReference type="GO" id="GO:0004672">
    <property type="term" value="F:protein kinase activity"/>
    <property type="evidence" value="ECO:0007669"/>
    <property type="project" value="InterPro"/>
</dbReference>
<proteinExistence type="predicted"/>
<dbReference type="InterPro" id="IPR011009">
    <property type="entry name" value="Kinase-like_dom_sf"/>
</dbReference>
<evidence type="ECO:0000256" key="1">
    <source>
        <dbReference type="SAM" id="MobiDB-lite"/>
    </source>
</evidence>
<feature type="compositionally biased region" description="Basic and acidic residues" evidence="1">
    <location>
        <begin position="17"/>
        <end position="28"/>
    </location>
</feature>
<evidence type="ECO:0000313" key="4">
    <source>
        <dbReference type="Proteomes" id="UP000518752"/>
    </source>
</evidence>
<dbReference type="GO" id="GO:0005524">
    <property type="term" value="F:ATP binding"/>
    <property type="evidence" value="ECO:0007669"/>
    <property type="project" value="InterPro"/>
</dbReference>
<evidence type="ECO:0000259" key="2">
    <source>
        <dbReference type="PROSITE" id="PS50011"/>
    </source>
</evidence>
<name>A0A8H5FTY8_9AGAR</name>
<accession>A0A8H5FTY8</accession>
<feature type="domain" description="Protein kinase" evidence="2">
    <location>
        <begin position="85"/>
        <end position="414"/>
    </location>
</feature>
<dbReference type="OrthoDB" id="5569250at2759"/>
<gene>
    <name evidence="3" type="ORF">D9757_012199</name>
</gene>
<sequence length="433" mass="48778">MDSRFLQNIRLQSSKRTRGDDGKRESQSKKLKVERKEKGKEQAVDAEISQRAPTFSSSESGLFSNHQVRTSEYTSSEATASPAAANFPSVVGSTYTLVVEGVERVLCITQVIFRSNGLIKRGTNVFEVECIKEENVSENGQRTTITPEQSWKARPLVLKISFPPSERTSEGELIRAARKHAKDNNSDWALKHLPLVVAYIDNPDWENNDPNQKTLLTRLNLTSETRTSLAAYVPLEFAQVFYDILQIHRWLYEHPGILHRDLSMANIMYRREGDNVYGVLNDFDLSLFRTRMDEGPTSKHRTGTKPFMAHDLLDTAGTKFIVTGTTSSHCSTSCSFFAVITPIPLPALPIYNLAGASPSPKLLVQTYFRAFTEWLHDICRMLGMGYMSRLVEPDLYDRETLNGNITYKKAMEVMGSFDGEELVTRWAGVDSGN</sequence>
<feature type="compositionally biased region" description="Basic and acidic residues" evidence="1">
    <location>
        <begin position="34"/>
        <end position="43"/>
    </location>
</feature>
<dbReference type="InterPro" id="IPR040976">
    <property type="entry name" value="Pkinase_fungal"/>
</dbReference>
<protein>
    <recommendedName>
        <fullName evidence="2">Protein kinase domain-containing protein</fullName>
    </recommendedName>
</protein>
<dbReference type="Pfam" id="PF17667">
    <property type="entry name" value="Pkinase_fungal"/>
    <property type="match status" value="1"/>
</dbReference>
<feature type="compositionally biased region" description="Polar residues" evidence="1">
    <location>
        <begin position="51"/>
        <end position="68"/>
    </location>
</feature>